<evidence type="ECO:0000313" key="3">
    <source>
        <dbReference type="Proteomes" id="UP000247233"/>
    </source>
</evidence>
<organism evidence="2 3">
    <name type="scientific">Aspergillus heteromorphus CBS 117.55</name>
    <dbReference type="NCBI Taxonomy" id="1448321"/>
    <lineage>
        <taxon>Eukaryota</taxon>
        <taxon>Fungi</taxon>
        <taxon>Dikarya</taxon>
        <taxon>Ascomycota</taxon>
        <taxon>Pezizomycotina</taxon>
        <taxon>Eurotiomycetes</taxon>
        <taxon>Eurotiomycetidae</taxon>
        <taxon>Eurotiales</taxon>
        <taxon>Aspergillaceae</taxon>
        <taxon>Aspergillus</taxon>
        <taxon>Aspergillus subgen. Circumdati</taxon>
    </lineage>
</organism>
<proteinExistence type="predicted"/>
<dbReference type="RefSeq" id="XP_025395781.1">
    <property type="nucleotide sequence ID" value="XM_025544078.1"/>
</dbReference>
<dbReference type="GeneID" id="37066315"/>
<keyword evidence="3" id="KW-1185">Reference proteome</keyword>
<protein>
    <submittedName>
        <fullName evidence="2">Uncharacterized protein</fullName>
    </submittedName>
</protein>
<accession>A0A317VA67</accession>
<evidence type="ECO:0000256" key="1">
    <source>
        <dbReference type="SAM" id="MobiDB-lite"/>
    </source>
</evidence>
<dbReference type="Proteomes" id="UP000247233">
    <property type="component" value="Unassembled WGS sequence"/>
</dbReference>
<reference evidence="2 3" key="1">
    <citation type="submission" date="2016-12" db="EMBL/GenBank/DDBJ databases">
        <title>The genomes of Aspergillus section Nigri reveals drivers in fungal speciation.</title>
        <authorList>
            <consortium name="DOE Joint Genome Institute"/>
            <person name="Vesth T.C."/>
            <person name="Nybo J."/>
            <person name="Theobald S."/>
            <person name="Brandl J."/>
            <person name="Frisvad J.C."/>
            <person name="Nielsen K.F."/>
            <person name="Lyhne E.K."/>
            <person name="Kogle M.E."/>
            <person name="Kuo A."/>
            <person name="Riley R."/>
            <person name="Clum A."/>
            <person name="Nolan M."/>
            <person name="Lipzen A."/>
            <person name="Salamov A."/>
            <person name="Henrissat B."/>
            <person name="Wiebenga A."/>
            <person name="De Vries R.P."/>
            <person name="Grigoriev I.V."/>
            <person name="Mortensen U.H."/>
            <person name="Andersen M.R."/>
            <person name="Baker S.E."/>
        </authorList>
    </citation>
    <scope>NUCLEOTIDE SEQUENCE [LARGE SCALE GENOMIC DNA]</scope>
    <source>
        <strain evidence="2 3">CBS 117.55</strain>
    </source>
</reference>
<name>A0A317VA67_9EURO</name>
<evidence type="ECO:0000313" key="2">
    <source>
        <dbReference type="EMBL" id="PWY70181.1"/>
    </source>
</evidence>
<feature type="compositionally biased region" description="Basic and acidic residues" evidence="1">
    <location>
        <begin position="19"/>
        <end position="36"/>
    </location>
</feature>
<comment type="caution">
    <text evidence="2">The sequence shown here is derived from an EMBL/GenBank/DDBJ whole genome shotgun (WGS) entry which is preliminary data.</text>
</comment>
<gene>
    <name evidence="2" type="ORF">BO70DRAFT_365477</name>
</gene>
<feature type="region of interest" description="Disordered" evidence="1">
    <location>
        <begin position="18"/>
        <end position="52"/>
    </location>
</feature>
<dbReference type="AlphaFoldDB" id="A0A317VA67"/>
<sequence>MNRRRELSNLTFFSGRTSLVEDQRRQSHSRKADRQAGRPSRRPPPLVPPSTFKQAAIGCKSSNSRAVWRSLLTPSISIIGIPRTQDNHLQRYPLRPFVCRTNTLSYYYIRMNQRASSSRVLRLNTVISTNTLLLALTGSGLANNDVGSPSNQPRGVPCTL</sequence>
<dbReference type="EMBL" id="MSFL01000031">
    <property type="protein sequence ID" value="PWY70181.1"/>
    <property type="molecule type" value="Genomic_DNA"/>
</dbReference>
<dbReference type="VEuPathDB" id="FungiDB:BO70DRAFT_365477"/>